<feature type="compositionally biased region" description="Low complexity" evidence="1">
    <location>
        <begin position="268"/>
        <end position="281"/>
    </location>
</feature>
<keyword evidence="2" id="KW-0732">Signal</keyword>
<name>A0A0K1PQR6_9BACT</name>
<feature type="compositionally biased region" description="Polar residues" evidence="1">
    <location>
        <begin position="295"/>
        <end position="309"/>
    </location>
</feature>
<dbReference type="STRING" id="1391654.AKJ09_02537"/>
<reference evidence="3 4" key="1">
    <citation type="submission" date="2015-08" db="EMBL/GenBank/DDBJ databases">
        <authorList>
            <person name="Babu N.S."/>
            <person name="Beckwith C.J."/>
            <person name="Beseler K.G."/>
            <person name="Brison A."/>
            <person name="Carone J.V."/>
            <person name="Caskin T.P."/>
            <person name="Diamond M."/>
            <person name="Durham M.E."/>
            <person name="Foxe J.M."/>
            <person name="Go M."/>
            <person name="Henderson B.A."/>
            <person name="Jones I.B."/>
            <person name="McGettigan J.A."/>
            <person name="Micheletti S.J."/>
            <person name="Nasrallah M.E."/>
            <person name="Ortiz D."/>
            <person name="Piller C.R."/>
            <person name="Privatt S.R."/>
            <person name="Schneider S.L."/>
            <person name="Sharp S."/>
            <person name="Smith T.C."/>
            <person name="Stanton J.D."/>
            <person name="Ullery H.E."/>
            <person name="Wilson R.J."/>
            <person name="Serrano M.G."/>
            <person name="Buck G."/>
            <person name="Lee V."/>
            <person name="Wang Y."/>
            <person name="Carvalho R."/>
            <person name="Voegtly L."/>
            <person name="Shi R."/>
            <person name="Duckworth R."/>
            <person name="Johnson A."/>
            <person name="Loviza R."/>
            <person name="Walstead R."/>
            <person name="Shah Z."/>
            <person name="Kiflezghi M."/>
            <person name="Wade K."/>
            <person name="Ball S.L."/>
            <person name="Bradley K.W."/>
            <person name="Asai D.J."/>
            <person name="Bowman C.A."/>
            <person name="Russell D.A."/>
            <person name="Pope W.H."/>
            <person name="Jacobs-Sera D."/>
            <person name="Hendrix R.W."/>
            <person name="Hatfull G.F."/>
        </authorList>
    </citation>
    <scope>NUCLEOTIDE SEQUENCE [LARGE SCALE GENOMIC DNA]</scope>
    <source>
        <strain evidence="3 4">DSM 27648</strain>
    </source>
</reference>
<proteinExistence type="predicted"/>
<dbReference type="Proteomes" id="UP000064967">
    <property type="component" value="Chromosome"/>
</dbReference>
<evidence type="ECO:0000313" key="3">
    <source>
        <dbReference type="EMBL" id="AKU95873.1"/>
    </source>
</evidence>
<protein>
    <recommendedName>
        <fullName evidence="5">Tryptophan synthase alpha chain</fullName>
    </recommendedName>
</protein>
<gene>
    <name evidence="3" type="ORF">AKJ09_02537</name>
</gene>
<sequence length="309" mass="31532">MNRNTAWQACAFAMAALGLVTPSCATNLDLGQPSDNATPDAEPAPSFTSEDAGDASAVGDAAGAKLCIATTCPSTYATCEFDKYKCQTNLSSDSLHCGACDVQCPTYPQLKLTSRCVAGKCEFSCSPAGGSIKDCNGIVDDGCETDVATDRFNCGACGKVCPAGQNCHEGKCGCPPGKSECNGACVDLANDDFNCGACGAACDTSEDACGWSSSMRTSAVAMASAGTSSARTSRWRTATRTSGSPAPRMVARPSSVSTTPRIAGPVDTPARPTRPARTARASCPRQQCLRHVPRGSSSAATPASIRSAT</sequence>
<feature type="compositionally biased region" description="Low complexity" evidence="1">
    <location>
        <begin position="224"/>
        <end position="244"/>
    </location>
</feature>
<dbReference type="EMBL" id="CP012333">
    <property type="protein sequence ID" value="AKU95873.1"/>
    <property type="molecule type" value="Genomic_DNA"/>
</dbReference>
<feature type="region of interest" description="Disordered" evidence="1">
    <location>
        <begin position="224"/>
        <end position="309"/>
    </location>
</feature>
<feature type="chain" id="PRO_5005465843" description="Tryptophan synthase alpha chain" evidence="2">
    <location>
        <begin position="26"/>
        <end position="309"/>
    </location>
</feature>
<evidence type="ECO:0000256" key="2">
    <source>
        <dbReference type="SAM" id="SignalP"/>
    </source>
</evidence>
<evidence type="ECO:0000313" key="4">
    <source>
        <dbReference type="Proteomes" id="UP000064967"/>
    </source>
</evidence>
<keyword evidence="4" id="KW-1185">Reference proteome</keyword>
<dbReference type="AlphaFoldDB" id="A0A0K1PQR6"/>
<evidence type="ECO:0008006" key="5">
    <source>
        <dbReference type="Google" id="ProtNLM"/>
    </source>
</evidence>
<accession>A0A0K1PQR6</accession>
<organism evidence="3 4">
    <name type="scientific">Labilithrix luteola</name>
    <dbReference type="NCBI Taxonomy" id="1391654"/>
    <lineage>
        <taxon>Bacteria</taxon>
        <taxon>Pseudomonadati</taxon>
        <taxon>Myxococcota</taxon>
        <taxon>Polyangia</taxon>
        <taxon>Polyangiales</taxon>
        <taxon>Labilitrichaceae</taxon>
        <taxon>Labilithrix</taxon>
    </lineage>
</organism>
<feature type="signal peptide" evidence="2">
    <location>
        <begin position="1"/>
        <end position="25"/>
    </location>
</feature>
<feature type="region of interest" description="Disordered" evidence="1">
    <location>
        <begin position="32"/>
        <end position="53"/>
    </location>
</feature>
<evidence type="ECO:0000256" key="1">
    <source>
        <dbReference type="SAM" id="MobiDB-lite"/>
    </source>
</evidence>
<dbReference type="KEGG" id="llu:AKJ09_02537"/>